<proteinExistence type="predicted"/>
<accession>A0AAP0BSH3</accession>
<name>A0AAP0BSH3_9ASPA</name>
<dbReference type="EMBL" id="JBBWWQ010000004">
    <property type="protein sequence ID" value="KAK8948523.1"/>
    <property type="molecule type" value="Genomic_DNA"/>
</dbReference>
<keyword evidence="2" id="KW-1185">Reference proteome</keyword>
<reference evidence="1 2" key="1">
    <citation type="journal article" date="2022" name="Nat. Plants">
        <title>Genomes of leafy and leafless Platanthera orchids illuminate the evolution of mycoheterotrophy.</title>
        <authorList>
            <person name="Li M.H."/>
            <person name="Liu K.W."/>
            <person name="Li Z."/>
            <person name="Lu H.C."/>
            <person name="Ye Q.L."/>
            <person name="Zhang D."/>
            <person name="Wang J.Y."/>
            <person name="Li Y.F."/>
            <person name="Zhong Z.M."/>
            <person name="Liu X."/>
            <person name="Yu X."/>
            <person name="Liu D.K."/>
            <person name="Tu X.D."/>
            <person name="Liu B."/>
            <person name="Hao Y."/>
            <person name="Liao X.Y."/>
            <person name="Jiang Y.T."/>
            <person name="Sun W.H."/>
            <person name="Chen J."/>
            <person name="Chen Y.Q."/>
            <person name="Ai Y."/>
            <person name="Zhai J.W."/>
            <person name="Wu S.S."/>
            <person name="Zhou Z."/>
            <person name="Hsiao Y.Y."/>
            <person name="Wu W.L."/>
            <person name="Chen Y.Y."/>
            <person name="Lin Y.F."/>
            <person name="Hsu J.L."/>
            <person name="Li C.Y."/>
            <person name="Wang Z.W."/>
            <person name="Zhao X."/>
            <person name="Zhong W.Y."/>
            <person name="Ma X.K."/>
            <person name="Ma L."/>
            <person name="Huang J."/>
            <person name="Chen G.Z."/>
            <person name="Huang M.Z."/>
            <person name="Huang L."/>
            <person name="Peng D.H."/>
            <person name="Luo Y.B."/>
            <person name="Zou S.Q."/>
            <person name="Chen S.P."/>
            <person name="Lan S."/>
            <person name="Tsai W.C."/>
            <person name="Van de Peer Y."/>
            <person name="Liu Z.J."/>
        </authorList>
    </citation>
    <scope>NUCLEOTIDE SEQUENCE [LARGE SCALE GENOMIC DNA]</scope>
    <source>
        <strain evidence="1">Lor287</strain>
    </source>
</reference>
<evidence type="ECO:0000313" key="2">
    <source>
        <dbReference type="Proteomes" id="UP001418222"/>
    </source>
</evidence>
<sequence length="192" mass="21371">MEDAVLANDLQELPFVGANHKWCNNQPGAALVLEIMHKFKVSTARSGFMAIKIDRAQAYDKMLQGHSIDISLSPAGPRISHLFYVDDILLVGDASLTALGAIWSTLEDYYKWMGQCINSSKSIVVFSKATTSWKADWIARSLGFRRVTEMLYLGVKFAMRKLRGADFSDLLIRIQSKVPSGEEERGGHICGE</sequence>
<comment type="caution">
    <text evidence="1">The sequence shown here is derived from an EMBL/GenBank/DDBJ whole genome shotgun (WGS) entry which is preliminary data.</text>
</comment>
<evidence type="ECO:0000313" key="1">
    <source>
        <dbReference type="EMBL" id="KAK8948523.1"/>
    </source>
</evidence>
<organism evidence="1 2">
    <name type="scientific">Platanthera zijinensis</name>
    <dbReference type="NCBI Taxonomy" id="2320716"/>
    <lineage>
        <taxon>Eukaryota</taxon>
        <taxon>Viridiplantae</taxon>
        <taxon>Streptophyta</taxon>
        <taxon>Embryophyta</taxon>
        <taxon>Tracheophyta</taxon>
        <taxon>Spermatophyta</taxon>
        <taxon>Magnoliopsida</taxon>
        <taxon>Liliopsida</taxon>
        <taxon>Asparagales</taxon>
        <taxon>Orchidaceae</taxon>
        <taxon>Orchidoideae</taxon>
        <taxon>Orchideae</taxon>
        <taxon>Orchidinae</taxon>
        <taxon>Platanthera</taxon>
    </lineage>
</organism>
<gene>
    <name evidence="1" type="ORF">KSP39_PZI005736</name>
</gene>
<evidence type="ECO:0008006" key="3">
    <source>
        <dbReference type="Google" id="ProtNLM"/>
    </source>
</evidence>
<protein>
    <recommendedName>
        <fullName evidence="3">Reverse transcriptase</fullName>
    </recommendedName>
</protein>
<dbReference type="Proteomes" id="UP001418222">
    <property type="component" value="Unassembled WGS sequence"/>
</dbReference>
<dbReference type="AlphaFoldDB" id="A0AAP0BSH3"/>